<keyword evidence="9" id="KW-0539">Nucleus</keyword>
<evidence type="ECO:0000313" key="13">
    <source>
        <dbReference type="Proteomes" id="UP000030746"/>
    </source>
</evidence>
<evidence type="ECO:0000256" key="9">
    <source>
        <dbReference type="ARBA" id="ARBA00023242"/>
    </source>
</evidence>
<keyword evidence="7" id="KW-0963">Cytoplasm</keyword>
<organism evidence="12 13">
    <name type="scientific">Lottia gigantea</name>
    <name type="common">Giant owl limpet</name>
    <dbReference type="NCBI Taxonomy" id="225164"/>
    <lineage>
        <taxon>Eukaryota</taxon>
        <taxon>Metazoa</taxon>
        <taxon>Spiralia</taxon>
        <taxon>Lophotrochozoa</taxon>
        <taxon>Mollusca</taxon>
        <taxon>Gastropoda</taxon>
        <taxon>Patellogastropoda</taxon>
        <taxon>Lottioidea</taxon>
        <taxon>Lottiidae</taxon>
        <taxon>Lottia</taxon>
    </lineage>
</organism>
<dbReference type="GO" id="GO:0005737">
    <property type="term" value="C:cytoplasm"/>
    <property type="evidence" value="ECO:0007669"/>
    <property type="project" value="UniProtKB-SubCell"/>
</dbReference>
<reference evidence="12 13" key="1">
    <citation type="journal article" date="2013" name="Nature">
        <title>Insights into bilaterian evolution from three spiralian genomes.</title>
        <authorList>
            <person name="Simakov O."/>
            <person name="Marletaz F."/>
            <person name="Cho S.J."/>
            <person name="Edsinger-Gonzales E."/>
            <person name="Havlak P."/>
            <person name="Hellsten U."/>
            <person name="Kuo D.H."/>
            <person name="Larsson T."/>
            <person name="Lv J."/>
            <person name="Arendt D."/>
            <person name="Savage R."/>
            <person name="Osoegawa K."/>
            <person name="de Jong P."/>
            <person name="Grimwood J."/>
            <person name="Chapman J.A."/>
            <person name="Shapiro H."/>
            <person name="Aerts A."/>
            <person name="Otillar R.P."/>
            <person name="Terry A.Y."/>
            <person name="Boore J.L."/>
            <person name="Grigoriev I.V."/>
            <person name="Lindberg D.R."/>
            <person name="Seaver E.C."/>
            <person name="Weisblat D.A."/>
            <person name="Putnam N.H."/>
            <person name="Rokhsar D.S."/>
        </authorList>
    </citation>
    <scope>NUCLEOTIDE SEQUENCE [LARGE SCALE GENOMIC DNA]</scope>
</reference>
<dbReference type="PANTHER" id="PTHR31196">
    <property type="entry name" value="RNA POLYMERASE II NUCLEAR LOCALIZATION PROTEIN SLC7A6OS-RELATED"/>
    <property type="match status" value="1"/>
</dbReference>
<dbReference type="GO" id="GO:0005634">
    <property type="term" value="C:nucleus"/>
    <property type="evidence" value="ECO:0007669"/>
    <property type="project" value="UniProtKB-SubCell"/>
</dbReference>
<dbReference type="OMA" id="DCYNDDE"/>
<feature type="region of interest" description="Disordered" evidence="10">
    <location>
        <begin position="239"/>
        <end position="262"/>
    </location>
</feature>
<evidence type="ECO:0000256" key="3">
    <source>
        <dbReference type="ARBA" id="ARBA00004496"/>
    </source>
</evidence>
<evidence type="ECO:0000313" key="12">
    <source>
        <dbReference type="EMBL" id="ESP00816.1"/>
    </source>
</evidence>
<sequence>MAAIVRLKRRRNEEPVEALLLSCKKRKEDGIQSHETGFPLDTTSNIQETLKFAGTISPKETEISKHIRAAIRKEKLSKEYKQHGQQVSIPEMSQRTRVGRQTTSRENRYKVVCSHRELELDKLDSNVTENGGQGDAGAKNEDTGASSNSKVFLLYDVEKESMATTSDAKYEPKVKSDLSEITCNSVPLIREKREDEDFVYDLYYTNSGSLDFQALQSALTIQALYDDLVYDDDRFADDDEVYDDDDDSNDEGNWRNDYPDEDPGFINNQDLESNMLDLNNETFNVDSLSSLMTSRCNVGFGEDDDDDLSGYEAYKRRVERELLRDYLQDNS</sequence>
<dbReference type="GO" id="GO:0015031">
    <property type="term" value="P:protein transport"/>
    <property type="evidence" value="ECO:0007669"/>
    <property type="project" value="UniProtKB-KW"/>
</dbReference>
<comment type="subcellular location">
    <subcellularLocation>
        <location evidence="3">Cytoplasm</location>
    </subcellularLocation>
    <subcellularLocation>
        <location evidence="2">Nucleus</location>
    </subcellularLocation>
</comment>
<dbReference type="InterPro" id="IPR013883">
    <property type="entry name" value="TF_Iwr1_dom"/>
</dbReference>
<dbReference type="HOGENOM" id="CLU_059743_0_0_1"/>
<dbReference type="KEGG" id="lgi:LOTGIDRAFT_173092"/>
<dbReference type="PANTHER" id="PTHR31196:SF2">
    <property type="entry name" value="RNA POLYMERASE II NUCLEAR LOCALIZATION PROTEIN SLC7A6OS-RELATED"/>
    <property type="match status" value="1"/>
</dbReference>
<keyword evidence="6" id="KW-0813">Transport</keyword>
<evidence type="ECO:0000256" key="4">
    <source>
        <dbReference type="ARBA" id="ARBA00010218"/>
    </source>
</evidence>
<dbReference type="InterPro" id="IPR040218">
    <property type="entry name" value="SLC7A6OS"/>
</dbReference>
<evidence type="ECO:0000256" key="10">
    <source>
        <dbReference type="SAM" id="MobiDB-lite"/>
    </source>
</evidence>
<evidence type="ECO:0000256" key="6">
    <source>
        <dbReference type="ARBA" id="ARBA00022448"/>
    </source>
</evidence>
<evidence type="ECO:0000256" key="5">
    <source>
        <dbReference type="ARBA" id="ARBA00017036"/>
    </source>
</evidence>
<feature type="compositionally biased region" description="Acidic residues" evidence="10">
    <location>
        <begin position="239"/>
        <end position="250"/>
    </location>
</feature>
<evidence type="ECO:0000259" key="11">
    <source>
        <dbReference type="Pfam" id="PF08574"/>
    </source>
</evidence>
<keyword evidence="13" id="KW-1185">Reference proteome</keyword>
<accession>V4B063</accession>
<dbReference type="AlphaFoldDB" id="V4B063"/>
<dbReference type="CTD" id="20242285"/>
<comment type="similarity">
    <text evidence="4">Belongs to the IWR1/SLC7A6OS family.</text>
</comment>
<evidence type="ECO:0000256" key="2">
    <source>
        <dbReference type="ARBA" id="ARBA00004123"/>
    </source>
</evidence>
<dbReference type="Proteomes" id="UP000030746">
    <property type="component" value="Unassembled WGS sequence"/>
</dbReference>
<proteinExistence type="inferred from homology"/>
<feature type="region of interest" description="Disordered" evidence="10">
    <location>
        <begin position="123"/>
        <end position="145"/>
    </location>
</feature>
<gene>
    <name evidence="12" type="ORF">LOTGIDRAFT_173092</name>
</gene>
<dbReference type="OrthoDB" id="6255506at2759"/>
<name>V4B063_LOTGI</name>
<keyword evidence="8" id="KW-0653">Protein transport</keyword>
<evidence type="ECO:0000256" key="7">
    <source>
        <dbReference type="ARBA" id="ARBA00022490"/>
    </source>
</evidence>
<evidence type="ECO:0000256" key="1">
    <source>
        <dbReference type="ARBA" id="ARBA00003202"/>
    </source>
</evidence>
<comment type="function">
    <text evidence="1">Directs RNA polymerase II nuclear import.</text>
</comment>
<dbReference type="GeneID" id="20242285"/>
<dbReference type="STRING" id="225164.V4B063"/>
<feature type="compositionally biased region" description="Polar residues" evidence="10">
    <location>
        <begin position="83"/>
        <end position="102"/>
    </location>
</feature>
<evidence type="ECO:0000256" key="8">
    <source>
        <dbReference type="ARBA" id="ARBA00022927"/>
    </source>
</evidence>
<dbReference type="GO" id="GO:0032502">
    <property type="term" value="P:developmental process"/>
    <property type="evidence" value="ECO:0007669"/>
    <property type="project" value="TreeGrafter"/>
</dbReference>
<dbReference type="RefSeq" id="XP_009048522.1">
    <property type="nucleotide sequence ID" value="XM_009050274.1"/>
</dbReference>
<protein>
    <recommendedName>
        <fullName evidence="5">Probable RNA polymerase II nuclear localization protein SLC7A6OS</fullName>
    </recommendedName>
</protein>
<dbReference type="Pfam" id="PF08574">
    <property type="entry name" value="Iwr1"/>
    <property type="match status" value="1"/>
</dbReference>
<feature type="region of interest" description="Disordered" evidence="10">
    <location>
        <begin position="77"/>
        <end position="105"/>
    </location>
</feature>
<dbReference type="EMBL" id="KB200665">
    <property type="protein sequence ID" value="ESP00816.1"/>
    <property type="molecule type" value="Genomic_DNA"/>
</dbReference>
<feature type="domain" description="Transcription factor Iwr1" evidence="11">
    <location>
        <begin position="196"/>
        <end position="262"/>
    </location>
</feature>